<organism evidence="1">
    <name type="scientific">bioreactor metagenome</name>
    <dbReference type="NCBI Taxonomy" id="1076179"/>
    <lineage>
        <taxon>unclassified sequences</taxon>
        <taxon>metagenomes</taxon>
        <taxon>ecological metagenomes</taxon>
    </lineage>
</organism>
<gene>
    <name evidence="1" type="ORF">SDC9_121738</name>
</gene>
<sequence length="30" mass="3236">MLLSSPALIKMFILSVTELDGLKTVEVLAC</sequence>
<comment type="caution">
    <text evidence="1">The sequence shown here is derived from an EMBL/GenBank/DDBJ whole genome shotgun (WGS) entry which is preliminary data.</text>
</comment>
<reference evidence="1" key="1">
    <citation type="submission" date="2019-08" db="EMBL/GenBank/DDBJ databases">
        <authorList>
            <person name="Kucharzyk K."/>
            <person name="Murdoch R.W."/>
            <person name="Higgins S."/>
            <person name="Loffler F."/>
        </authorList>
    </citation>
    <scope>NUCLEOTIDE SEQUENCE</scope>
</reference>
<evidence type="ECO:0000313" key="1">
    <source>
        <dbReference type="EMBL" id="MPM74749.1"/>
    </source>
</evidence>
<proteinExistence type="predicted"/>
<name>A0A645CCT1_9ZZZZ</name>
<accession>A0A645CCT1</accession>
<protein>
    <submittedName>
        <fullName evidence="1">Uncharacterized protein</fullName>
    </submittedName>
</protein>
<dbReference type="EMBL" id="VSSQ01026173">
    <property type="protein sequence ID" value="MPM74749.1"/>
    <property type="molecule type" value="Genomic_DNA"/>
</dbReference>
<dbReference type="AlphaFoldDB" id="A0A645CCT1"/>